<name>A0A2P2MPP6_RHIMU</name>
<protein>
    <submittedName>
        <fullName evidence="1">Squalene monooxygenase-like</fullName>
    </submittedName>
</protein>
<evidence type="ECO:0000313" key="1">
    <source>
        <dbReference type="EMBL" id="MBX32186.1"/>
    </source>
</evidence>
<dbReference type="GO" id="GO:0004497">
    <property type="term" value="F:monooxygenase activity"/>
    <property type="evidence" value="ECO:0007669"/>
    <property type="project" value="UniProtKB-KW"/>
</dbReference>
<keyword evidence="1" id="KW-0503">Monooxygenase</keyword>
<sequence length="89" mass="10493">MPSRCLVMRFLRMENMLDFLILWRSSTPIYQEGVFTMGVSSRGCGRRLHCFPSISILPSYRCMSATVLMLFWVLKIVHIEFLKFRCFSC</sequence>
<keyword evidence="1" id="KW-0560">Oxidoreductase</keyword>
<dbReference type="EMBL" id="GGEC01051702">
    <property type="protein sequence ID" value="MBX32186.1"/>
    <property type="molecule type" value="Transcribed_RNA"/>
</dbReference>
<proteinExistence type="predicted"/>
<accession>A0A2P2MPP6</accession>
<dbReference type="AlphaFoldDB" id="A0A2P2MPP6"/>
<reference evidence="1" key="1">
    <citation type="submission" date="2018-02" db="EMBL/GenBank/DDBJ databases">
        <title>Rhizophora mucronata_Transcriptome.</title>
        <authorList>
            <person name="Meera S.P."/>
            <person name="Sreeshan A."/>
            <person name="Augustine A."/>
        </authorList>
    </citation>
    <scope>NUCLEOTIDE SEQUENCE</scope>
    <source>
        <tissue evidence="1">Leaf</tissue>
    </source>
</reference>
<organism evidence="1">
    <name type="scientific">Rhizophora mucronata</name>
    <name type="common">Asiatic mangrove</name>
    <dbReference type="NCBI Taxonomy" id="61149"/>
    <lineage>
        <taxon>Eukaryota</taxon>
        <taxon>Viridiplantae</taxon>
        <taxon>Streptophyta</taxon>
        <taxon>Embryophyta</taxon>
        <taxon>Tracheophyta</taxon>
        <taxon>Spermatophyta</taxon>
        <taxon>Magnoliopsida</taxon>
        <taxon>eudicotyledons</taxon>
        <taxon>Gunneridae</taxon>
        <taxon>Pentapetalae</taxon>
        <taxon>rosids</taxon>
        <taxon>fabids</taxon>
        <taxon>Malpighiales</taxon>
        <taxon>Rhizophoraceae</taxon>
        <taxon>Rhizophora</taxon>
    </lineage>
</organism>